<evidence type="ECO:0000313" key="3">
    <source>
        <dbReference type="Proteomes" id="UP000637383"/>
    </source>
</evidence>
<reference evidence="2 3" key="1">
    <citation type="journal article" date="2020" name="ISME J.">
        <title>Comparative genomics reveals insights into cyanobacterial evolution and habitat adaptation.</title>
        <authorList>
            <person name="Chen M.Y."/>
            <person name="Teng W.K."/>
            <person name="Zhao L."/>
            <person name="Hu C.X."/>
            <person name="Zhou Y.K."/>
            <person name="Han B.P."/>
            <person name="Song L.R."/>
            <person name="Shu W.S."/>
        </authorList>
    </citation>
    <scope>NUCLEOTIDE SEQUENCE [LARGE SCALE GENOMIC DNA]</scope>
    <source>
        <strain evidence="2 3">FACHB-159</strain>
    </source>
</reference>
<proteinExistence type="predicted"/>
<comment type="caution">
    <text evidence="2">The sequence shown here is derived from an EMBL/GenBank/DDBJ whole genome shotgun (WGS) entry which is preliminary data.</text>
</comment>
<evidence type="ECO:0000259" key="1">
    <source>
        <dbReference type="Pfam" id="PF21828"/>
    </source>
</evidence>
<dbReference type="RefSeq" id="WP_390842916.1">
    <property type="nucleotide sequence ID" value="NZ_JACJTU010000067.1"/>
</dbReference>
<sequence length="49" mass="5846">MPTPEQMRTCFILGYWATNRIDERTKNIVILAGEETEILIYPNGKWRYL</sequence>
<dbReference type="EMBL" id="JACJTU010000067">
    <property type="protein sequence ID" value="MBD2739056.1"/>
    <property type="molecule type" value="Genomic_DNA"/>
</dbReference>
<gene>
    <name evidence="2" type="ORF">H6H03_35205</name>
</gene>
<dbReference type="Proteomes" id="UP000637383">
    <property type="component" value="Unassembled WGS sequence"/>
</dbReference>
<evidence type="ECO:0000313" key="2">
    <source>
        <dbReference type="EMBL" id="MBD2739056.1"/>
    </source>
</evidence>
<name>A0ABR8KHN2_9NOSO</name>
<dbReference type="Pfam" id="PF21828">
    <property type="entry name" value="DUF6888"/>
    <property type="match status" value="1"/>
</dbReference>
<organism evidence="2 3">
    <name type="scientific">Nostoc paludosum FACHB-159</name>
    <dbReference type="NCBI Taxonomy" id="2692908"/>
    <lineage>
        <taxon>Bacteria</taxon>
        <taxon>Bacillati</taxon>
        <taxon>Cyanobacteriota</taxon>
        <taxon>Cyanophyceae</taxon>
        <taxon>Nostocales</taxon>
        <taxon>Nostocaceae</taxon>
        <taxon>Nostoc</taxon>
    </lineage>
</organism>
<dbReference type="InterPro" id="IPR054181">
    <property type="entry name" value="DUF6888"/>
</dbReference>
<feature type="domain" description="DUF6888" evidence="1">
    <location>
        <begin position="1"/>
        <end position="47"/>
    </location>
</feature>
<keyword evidence="3" id="KW-1185">Reference proteome</keyword>
<accession>A0ABR8KHN2</accession>
<protein>
    <recommendedName>
        <fullName evidence="1">DUF6888 domain-containing protein</fullName>
    </recommendedName>
</protein>